<dbReference type="InterPro" id="IPR011989">
    <property type="entry name" value="ARM-like"/>
</dbReference>
<evidence type="ECO:0000313" key="4">
    <source>
        <dbReference type="Proteomes" id="UP000717585"/>
    </source>
</evidence>
<dbReference type="EMBL" id="JAHDYR010000067">
    <property type="protein sequence ID" value="KAG9389956.1"/>
    <property type="molecule type" value="Genomic_DNA"/>
</dbReference>
<comment type="caution">
    <text evidence="3">The sequence shown here is derived from an EMBL/GenBank/DDBJ whole genome shotgun (WGS) entry which is preliminary data.</text>
</comment>
<evidence type="ECO:0000259" key="2">
    <source>
        <dbReference type="PROSITE" id="PS51425"/>
    </source>
</evidence>
<dbReference type="GO" id="GO:0008278">
    <property type="term" value="C:cohesin complex"/>
    <property type="evidence" value="ECO:0007669"/>
    <property type="project" value="TreeGrafter"/>
</dbReference>
<dbReference type="PANTHER" id="PTHR11199">
    <property type="entry name" value="STROMAL ANTIGEN"/>
    <property type="match status" value="1"/>
</dbReference>
<proteinExistence type="predicted"/>
<gene>
    <name evidence="3" type="ORF">J8273_8643</name>
</gene>
<dbReference type="Pfam" id="PF21581">
    <property type="entry name" value="SCD"/>
    <property type="match status" value="1"/>
</dbReference>
<reference evidence="3" key="1">
    <citation type="submission" date="2021-05" db="EMBL/GenBank/DDBJ databases">
        <title>A free-living protist that lacks canonical eukaryotic 1 DNA replication and segregation systems.</title>
        <authorList>
            <person name="Salas-Leiva D.E."/>
            <person name="Tromer E.C."/>
            <person name="Curtis B.A."/>
            <person name="Jerlstrom-Hultqvist J."/>
            <person name="Kolisko M."/>
            <person name="Yi Z."/>
            <person name="Salas-Leiva J.S."/>
            <person name="Gallot-Lavallee L."/>
            <person name="Kops G.J.P.L."/>
            <person name="Archibald J.M."/>
            <person name="Simpson A.G.B."/>
            <person name="Roger A.J."/>
        </authorList>
    </citation>
    <scope>NUCLEOTIDE SEQUENCE</scope>
    <source>
        <strain evidence="3">BICM</strain>
    </source>
</reference>
<sequence>MPRRTSARLADKKDAIPAGDLDTSADEGTQELFEEDSAPDFSEESESEAPQPVRTRKRPVTGARPRARGTSTATLGDTRLYNILTKSANQIPRSAGQWVNENLVNLRGPSTTNVTRELVQLILDLSIQDTTLEEDEFDAVSYQSAARAWGETAQLTNPPLLSRNDKYRRALAQLIHHLVKQAPKAVFVAEDSPLAGALVDWLIHLCGVKHRPLRVTALLVTYELWTQYVARSIRSENKRSEDARDTKEREHLVEAARRIYREVFCEHYRDVNPLARIAGIKALCSIIVKVSHGDSDEINTKNQETYLGNTTTKYVGWTLSDTDADVRKAAFAGLKDMVDQEDLHTTLLSFYNYFCNRVGEAIDDKDLDIAVDAVHICTEFLTHPALQKLRDVLKPQYIALVDKSVLQQYAKLADNALIYIDSFVFGVLASSAVDEAADRGLDTHPTRVQLETFMNWARRCQTPASIARFVPMLCPKQPCLTNWPILLEIAQEDREGPAVKVMLHAAQWAAGIHAFAPEPEALIASRQISVGPAPDMNEELLDSLTATLLEPKGLGALLDEYTNTPMEASVLEIVTLLAGRVTLPTLDAGKCRVLESVVRTVGDTLQSSIDQAVCDGAVRALRALARDGALGQISISADAKLQEAMPSLDSILTGPAPLIRIAAIARNCHREDVDQLSDEVVGAILEALNDPSSTPAVCAAAATAIFRIAEANMQFKEFMPRLGATVAALIRAGDRATMADKPDLNQCYDIAYYSVSTILAYASNDEEILDQCNSALTPAEAGTQLIMAAEEVLEMLEDAISYDSAEVAKKHHQALRDSLMSQLCLVLMTYPAMVEKVFLIMARWQQHEERCEKSVDWAISALLGKDCTGKSWFKKQAANQAVAALDRMFQSTIGEDDDISPESLKFVVSLAAKISAIYAAADHRRALANAVVTIAQKASGEDKNAVLFAKTTIPQLISGCKKEEVAKIRLTLDQARSQTQNGVVAALSRLCLDWADQLRRKQVLNAFERALESILTGEPVTQPRRGPRASRATGQTSRRTRSARDNETESETDEGTATQSGAESETATAATHRVHDTRDPADHSIEEDEDVDMMDMETQQLVSPQTGVTATAHAEASLSRW</sequence>
<dbReference type="AlphaFoldDB" id="A0A8J6API0"/>
<dbReference type="PROSITE" id="PS51425">
    <property type="entry name" value="SCD"/>
    <property type="match status" value="1"/>
</dbReference>
<dbReference type="OrthoDB" id="498590at2759"/>
<dbReference type="GO" id="GO:0005634">
    <property type="term" value="C:nucleus"/>
    <property type="evidence" value="ECO:0007669"/>
    <property type="project" value="TreeGrafter"/>
</dbReference>
<dbReference type="GO" id="GO:0007062">
    <property type="term" value="P:sister chromatid cohesion"/>
    <property type="evidence" value="ECO:0007669"/>
    <property type="project" value="UniProtKB-ARBA"/>
</dbReference>
<dbReference type="Gene3D" id="1.25.10.10">
    <property type="entry name" value="Leucine-rich Repeat Variant"/>
    <property type="match status" value="1"/>
</dbReference>
<dbReference type="GO" id="GO:0000785">
    <property type="term" value="C:chromatin"/>
    <property type="evidence" value="ECO:0007669"/>
    <property type="project" value="TreeGrafter"/>
</dbReference>
<accession>A0A8J6API0</accession>
<dbReference type="SUPFAM" id="SSF48371">
    <property type="entry name" value="ARM repeat"/>
    <property type="match status" value="1"/>
</dbReference>
<dbReference type="InterPro" id="IPR020839">
    <property type="entry name" value="SCD"/>
</dbReference>
<keyword evidence="4" id="KW-1185">Reference proteome</keyword>
<evidence type="ECO:0000313" key="3">
    <source>
        <dbReference type="EMBL" id="KAG9389956.1"/>
    </source>
</evidence>
<dbReference type="InterPro" id="IPR016024">
    <property type="entry name" value="ARM-type_fold"/>
</dbReference>
<dbReference type="PANTHER" id="PTHR11199:SF0">
    <property type="entry name" value="LD34181P-RELATED"/>
    <property type="match status" value="1"/>
</dbReference>
<dbReference type="Pfam" id="PF08514">
    <property type="entry name" value="STAG"/>
    <property type="match status" value="1"/>
</dbReference>
<dbReference type="InterPro" id="IPR039662">
    <property type="entry name" value="Cohesin_Scc3/SA"/>
</dbReference>
<dbReference type="InterPro" id="IPR013721">
    <property type="entry name" value="STAG"/>
</dbReference>
<feature type="region of interest" description="Disordered" evidence="1">
    <location>
        <begin position="1018"/>
        <end position="1082"/>
    </location>
</feature>
<feature type="compositionally biased region" description="Acidic residues" evidence="1">
    <location>
        <begin position="23"/>
        <end position="47"/>
    </location>
</feature>
<dbReference type="Proteomes" id="UP000717585">
    <property type="component" value="Unassembled WGS sequence"/>
</dbReference>
<feature type="compositionally biased region" description="Basic and acidic residues" evidence="1">
    <location>
        <begin position="1073"/>
        <end position="1082"/>
    </location>
</feature>
<evidence type="ECO:0000256" key="1">
    <source>
        <dbReference type="SAM" id="MobiDB-lite"/>
    </source>
</evidence>
<name>A0A8J6API0_9EUKA</name>
<feature type="region of interest" description="Disordered" evidence="1">
    <location>
        <begin position="1"/>
        <end position="74"/>
    </location>
</feature>
<organism evidence="3 4">
    <name type="scientific">Carpediemonas membranifera</name>
    <dbReference type="NCBI Taxonomy" id="201153"/>
    <lineage>
        <taxon>Eukaryota</taxon>
        <taxon>Metamonada</taxon>
        <taxon>Carpediemonas-like organisms</taxon>
        <taxon>Carpediemonas</taxon>
    </lineage>
</organism>
<dbReference type="GO" id="GO:0003682">
    <property type="term" value="F:chromatin binding"/>
    <property type="evidence" value="ECO:0007669"/>
    <property type="project" value="TreeGrafter"/>
</dbReference>
<feature type="domain" description="SCD" evidence="2">
    <location>
        <begin position="264"/>
        <end position="361"/>
    </location>
</feature>
<feature type="region of interest" description="Disordered" evidence="1">
    <location>
        <begin position="1101"/>
        <end position="1121"/>
    </location>
</feature>
<protein>
    <submittedName>
        <fullName evidence="3">Cohesin subunit SA-1</fullName>
    </submittedName>
</protein>
<feature type="compositionally biased region" description="Low complexity" evidence="1">
    <location>
        <begin position="1056"/>
        <end position="1071"/>
    </location>
</feature>